<sequence length="67" mass="7713">MLMDDRWTRFICSGTATTDGRERGRMEAAARGDEMRTRSGRGGCARWLREEGSAWRRPARKGGRRRP</sequence>
<organism evidence="2 3">
    <name type="scientific">Linum trigynum</name>
    <dbReference type="NCBI Taxonomy" id="586398"/>
    <lineage>
        <taxon>Eukaryota</taxon>
        <taxon>Viridiplantae</taxon>
        <taxon>Streptophyta</taxon>
        <taxon>Embryophyta</taxon>
        <taxon>Tracheophyta</taxon>
        <taxon>Spermatophyta</taxon>
        <taxon>Magnoliopsida</taxon>
        <taxon>eudicotyledons</taxon>
        <taxon>Gunneridae</taxon>
        <taxon>Pentapetalae</taxon>
        <taxon>rosids</taxon>
        <taxon>fabids</taxon>
        <taxon>Malpighiales</taxon>
        <taxon>Linaceae</taxon>
        <taxon>Linum</taxon>
    </lineage>
</organism>
<proteinExistence type="predicted"/>
<feature type="region of interest" description="Disordered" evidence="1">
    <location>
        <begin position="16"/>
        <end position="41"/>
    </location>
</feature>
<name>A0AAV2EUU2_9ROSI</name>
<evidence type="ECO:0000313" key="2">
    <source>
        <dbReference type="EMBL" id="CAL1389746.1"/>
    </source>
</evidence>
<reference evidence="2 3" key="1">
    <citation type="submission" date="2024-04" db="EMBL/GenBank/DDBJ databases">
        <authorList>
            <person name="Fracassetti M."/>
        </authorList>
    </citation>
    <scope>NUCLEOTIDE SEQUENCE [LARGE SCALE GENOMIC DNA]</scope>
</reference>
<accession>A0AAV2EUU2</accession>
<protein>
    <submittedName>
        <fullName evidence="2">Uncharacterized protein</fullName>
    </submittedName>
</protein>
<evidence type="ECO:0000313" key="3">
    <source>
        <dbReference type="Proteomes" id="UP001497516"/>
    </source>
</evidence>
<gene>
    <name evidence="2" type="ORF">LTRI10_LOCUS30581</name>
</gene>
<evidence type="ECO:0000256" key="1">
    <source>
        <dbReference type="SAM" id="MobiDB-lite"/>
    </source>
</evidence>
<dbReference type="AlphaFoldDB" id="A0AAV2EUU2"/>
<feature type="compositionally biased region" description="Basic and acidic residues" evidence="1">
    <location>
        <begin position="19"/>
        <end position="37"/>
    </location>
</feature>
<dbReference type="EMBL" id="OZ034818">
    <property type="protein sequence ID" value="CAL1389746.1"/>
    <property type="molecule type" value="Genomic_DNA"/>
</dbReference>
<keyword evidence="3" id="KW-1185">Reference proteome</keyword>
<dbReference type="Proteomes" id="UP001497516">
    <property type="component" value="Chromosome 5"/>
</dbReference>